<reference evidence="3 4" key="1">
    <citation type="journal article" date="2019" name="Int. J. Syst. Evol. Microbiol.">
        <title>The Global Catalogue of Microorganisms (GCM) 10K type strain sequencing project: providing services to taxonomists for standard genome sequencing and annotation.</title>
        <authorList>
            <consortium name="The Broad Institute Genomics Platform"/>
            <consortium name="The Broad Institute Genome Sequencing Center for Infectious Disease"/>
            <person name="Wu L."/>
            <person name="Ma J."/>
        </authorList>
    </citation>
    <scope>NUCLEOTIDE SEQUENCE [LARGE SCALE GENOMIC DNA]</scope>
    <source>
        <strain evidence="3 4">JCM 12149</strain>
    </source>
</reference>
<dbReference type="Pfam" id="PF14317">
    <property type="entry name" value="YcxB"/>
    <property type="match status" value="1"/>
</dbReference>
<evidence type="ECO:0000313" key="3">
    <source>
        <dbReference type="EMBL" id="GAA0447582.1"/>
    </source>
</evidence>
<dbReference type="InterPro" id="IPR025588">
    <property type="entry name" value="YcxB-like_C"/>
</dbReference>
<evidence type="ECO:0000256" key="1">
    <source>
        <dbReference type="SAM" id="Phobius"/>
    </source>
</evidence>
<gene>
    <name evidence="3" type="ORF">GCM10008983_27040</name>
</gene>
<sequence>MTIHYQLVYDDVLALQRDVIQHSNTHHIKRMYTKWITAILLFLAILYLFQLSWLSAAVSAVITVIYFFTFPALYAKVALSRANSRMQKQDYSHILGPTEMTFSEDGIKRDINGTITYFTWEQFMKRGEDSNHYFLYESDLQGLILPKRPSDKHPEDVAAYQAYIQTHVHLPD</sequence>
<proteinExistence type="predicted"/>
<organism evidence="3 4">
    <name type="scientific">Lentibacillus halophilus</name>
    <dbReference type="NCBI Taxonomy" id="295065"/>
    <lineage>
        <taxon>Bacteria</taxon>
        <taxon>Bacillati</taxon>
        <taxon>Bacillota</taxon>
        <taxon>Bacilli</taxon>
        <taxon>Bacillales</taxon>
        <taxon>Bacillaceae</taxon>
        <taxon>Lentibacillus</taxon>
    </lineage>
</organism>
<evidence type="ECO:0000259" key="2">
    <source>
        <dbReference type="Pfam" id="PF14317"/>
    </source>
</evidence>
<dbReference type="EMBL" id="BAAADM010000055">
    <property type="protein sequence ID" value="GAA0447582.1"/>
    <property type="molecule type" value="Genomic_DNA"/>
</dbReference>
<feature type="transmembrane region" description="Helical" evidence="1">
    <location>
        <begin position="56"/>
        <end position="79"/>
    </location>
</feature>
<feature type="transmembrane region" description="Helical" evidence="1">
    <location>
        <begin position="32"/>
        <end position="50"/>
    </location>
</feature>
<feature type="domain" description="YcxB-like C-terminal" evidence="2">
    <location>
        <begin position="102"/>
        <end position="150"/>
    </location>
</feature>
<comment type="caution">
    <text evidence="3">The sequence shown here is derived from an EMBL/GenBank/DDBJ whole genome shotgun (WGS) entry which is preliminary data.</text>
</comment>
<protein>
    <recommendedName>
        <fullName evidence="2">YcxB-like C-terminal domain-containing protein</fullName>
    </recommendedName>
</protein>
<name>A0ABN0ZH55_9BACI</name>
<keyword evidence="1" id="KW-0472">Membrane</keyword>
<accession>A0ABN0ZH55</accession>
<dbReference type="RefSeq" id="WP_343754118.1">
    <property type="nucleotide sequence ID" value="NZ_BAAADM010000055.1"/>
</dbReference>
<keyword evidence="1" id="KW-1133">Transmembrane helix</keyword>
<keyword evidence="4" id="KW-1185">Reference proteome</keyword>
<evidence type="ECO:0000313" key="4">
    <source>
        <dbReference type="Proteomes" id="UP001501459"/>
    </source>
</evidence>
<dbReference type="Proteomes" id="UP001501459">
    <property type="component" value="Unassembled WGS sequence"/>
</dbReference>
<keyword evidence="1" id="KW-0812">Transmembrane</keyword>